<evidence type="ECO:0000256" key="8">
    <source>
        <dbReference type="PIRSR" id="PIRSR000193-1"/>
    </source>
</evidence>
<protein>
    <recommendedName>
        <fullName evidence="6 7">Pyrroline-5-carboxylate reductase</fullName>
        <shortName evidence="6">P5C reductase</shortName>
        <shortName evidence="6">P5CR</shortName>
        <ecNumber evidence="6 7">1.5.1.2</ecNumber>
    </recommendedName>
    <alternativeName>
        <fullName evidence="6">PCA reductase</fullName>
    </alternativeName>
</protein>
<reference evidence="12" key="1">
    <citation type="journal article" date="2014" name="Int. J. Syst. Evol. Microbiol.">
        <title>Complete genome sequence of Corynebacterium casei LMG S-19264T (=DSM 44701T), isolated from a smear-ripened cheese.</title>
        <authorList>
            <consortium name="US DOE Joint Genome Institute (JGI-PGF)"/>
            <person name="Walter F."/>
            <person name="Albersmeier A."/>
            <person name="Kalinowski J."/>
            <person name="Ruckert C."/>
        </authorList>
    </citation>
    <scope>NUCLEOTIDE SEQUENCE</scope>
    <source>
        <strain evidence="12">JCM 18487</strain>
    </source>
</reference>
<reference evidence="12" key="2">
    <citation type="submission" date="2020-09" db="EMBL/GenBank/DDBJ databases">
        <authorList>
            <person name="Sun Q."/>
            <person name="Ohkuma M."/>
        </authorList>
    </citation>
    <scope>NUCLEOTIDE SEQUENCE</scope>
    <source>
        <strain evidence="12">JCM 18487</strain>
    </source>
</reference>
<feature type="domain" description="Pyrroline-5-carboxylate reductase dimerisation" evidence="11">
    <location>
        <begin position="167"/>
        <end position="271"/>
    </location>
</feature>
<keyword evidence="6 9" id="KW-0028">Amino-acid biosynthesis</keyword>
<comment type="catalytic activity">
    <reaction evidence="6">
        <text>L-proline + NAD(+) = (S)-1-pyrroline-5-carboxylate + NADH + 2 H(+)</text>
        <dbReference type="Rhea" id="RHEA:14105"/>
        <dbReference type="ChEBI" id="CHEBI:15378"/>
        <dbReference type="ChEBI" id="CHEBI:17388"/>
        <dbReference type="ChEBI" id="CHEBI:57540"/>
        <dbReference type="ChEBI" id="CHEBI:57945"/>
        <dbReference type="ChEBI" id="CHEBI:60039"/>
        <dbReference type="EC" id="1.5.1.2"/>
    </reaction>
</comment>
<dbReference type="InterPro" id="IPR029036">
    <property type="entry name" value="P5CR_dimer"/>
</dbReference>
<keyword evidence="2 6" id="KW-0641">Proline biosynthesis</keyword>
<comment type="caution">
    <text evidence="12">The sequence shown here is derived from an EMBL/GenBank/DDBJ whole genome shotgun (WGS) entry which is preliminary data.</text>
</comment>
<evidence type="ECO:0000256" key="7">
    <source>
        <dbReference type="NCBIfam" id="TIGR00112"/>
    </source>
</evidence>
<comment type="catalytic activity">
    <reaction evidence="6 9">
        <text>L-proline + NADP(+) = (S)-1-pyrroline-5-carboxylate + NADPH + 2 H(+)</text>
        <dbReference type="Rhea" id="RHEA:14109"/>
        <dbReference type="ChEBI" id="CHEBI:15378"/>
        <dbReference type="ChEBI" id="CHEBI:17388"/>
        <dbReference type="ChEBI" id="CHEBI:57783"/>
        <dbReference type="ChEBI" id="CHEBI:58349"/>
        <dbReference type="ChEBI" id="CHEBI:60039"/>
        <dbReference type="EC" id="1.5.1.2"/>
    </reaction>
</comment>
<organism evidence="12 13">
    <name type="scientific">Alicyclobacillus cellulosilyticus</name>
    <dbReference type="NCBI Taxonomy" id="1003997"/>
    <lineage>
        <taxon>Bacteria</taxon>
        <taxon>Bacillati</taxon>
        <taxon>Bacillota</taxon>
        <taxon>Bacilli</taxon>
        <taxon>Bacillales</taxon>
        <taxon>Alicyclobacillaceae</taxon>
        <taxon>Alicyclobacillus</taxon>
    </lineage>
</organism>
<comment type="pathway">
    <text evidence="6 9">Amino-acid biosynthesis; L-proline biosynthesis; L-proline from L-glutamate 5-semialdehyde: step 1/1.</text>
</comment>
<dbReference type="PIRSF" id="PIRSF000193">
    <property type="entry name" value="Pyrrol-5-carb_rd"/>
    <property type="match status" value="1"/>
</dbReference>
<dbReference type="NCBIfam" id="TIGR00112">
    <property type="entry name" value="proC"/>
    <property type="match status" value="1"/>
</dbReference>
<evidence type="ECO:0000259" key="11">
    <source>
        <dbReference type="Pfam" id="PF14748"/>
    </source>
</evidence>
<dbReference type="Gene3D" id="3.40.50.720">
    <property type="entry name" value="NAD(P)-binding Rossmann-like Domain"/>
    <property type="match status" value="1"/>
</dbReference>
<dbReference type="HAMAP" id="MF_01925">
    <property type="entry name" value="P5C_reductase"/>
    <property type="match status" value="1"/>
</dbReference>
<gene>
    <name evidence="12" type="primary">proI</name>
    <name evidence="6" type="synonym">proC</name>
    <name evidence="12" type="ORF">GCM10010885_12980</name>
</gene>
<keyword evidence="4 6" id="KW-0560">Oxidoreductase</keyword>
<comment type="function">
    <text evidence="5 6">Catalyzes the reduction of 1-pyrroline-5-carboxylate (PCA) to L-proline.</text>
</comment>
<comment type="similarity">
    <text evidence="1 6 9">Belongs to the pyrroline-5-carboxylate reductase family.</text>
</comment>
<evidence type="ECO:0000256" key="3">
    <source>
        <dbReference type="ARBA" id="ARBA00022857"/>
    </source>
</evidence>
<dbReference type="EMBL" id="BMOY01000017">
    <property type="protein sequence ID" value="GGJ05290.1"/>
    <property type="molecule type" value="Genomic_DNA"/>
</dbReference>
<dbReference type="FunFam" id="1.10.3730.10:FF:000001">
    <property type="entry name" value="Pyrroline-5-carboxylate reductase"/>
    <property type="match status" value="1"/>
</dbReference>
<dbReference type="Pfam" id="PF03807">
    <property type="entry name" value="F420_oxidored"/>
    <property type="match status" value="1"/>
</dbReference>
<evidence type="ECO:0000256" key="9">
    <source>
        <dbReference type="RuleBase" id="RU003903"/>
    </source>
</evidence>
<keyword evidence="6" id="KW-0963">Cytoplasm</keyword>
<dbReference type="AlphaFoldDB" id="A0A917K9V5"/>
<feature type="binding site" evidence="8">
    <location>
        <begin position="14"/>
        <end position="19"/>
    </location>
    <ligand>
        <name>NADP(+)</name>
        <dbReference type="ChEBI" id="CHEBI:58349"/>
    </ligand>
</feature>
<evidence type="ECO:0000259" key="10">
    <source>
        <dbReference type="Pfam" id="PF03807"/>
    </source>
</evidence>
<dbReference type="PANTHER" id="PTHR11645">
    <property type="entry name" value="PYRROLINE-5-CARBOXYLATE REDUCTASE"/>
    <property type="match status" value="1"/>
</dbReference>
<dbReference type="PROSITE" id="PS00521">
    <property type="entry name" value="P5CR"/>
    <property type="match status" value="1"/>
</dbReference>
<evidence type="ECO:0000256" key="4">
    <source>
        <dbReference type="ARBA" id="ARBA00023002"/>
    </source>
</evidence>
<dbReference type="PANTHER" id="PTHR11645:SF0">
    <property type="entry name" value="PYRROLINE-5-CARBOXYLATE REDUCTASE 3"/>
    <property type="match status" value="1"/>
</dbReference>
<dbReference type="Pfam" id="PF14748">
    <property type="entry name" value="P5CR_dimer"/>
    <property type="match status" value="1"/>
</dbReference>
<dbReference type="InterPro" id="IPR028939">
    <property type="entry name" value="P5C_Rdtase_cat_N"/>
</dbReference>
<feature type="domain" description="Pyrroline-5-carboxylate reductase catalytic N-terminal" evidence="10">
    <location>
        <begin position="11"/>
        <end position="104"/>
    </location>
</feature>
<evidence type="ECO:0000256" key="1">
    <source>
        <dbReference type="ARBA" id="ARBA00005525"/>
    </source>
</evidence>
<proteinExistence type="inferred from homology"/>
<dbReference type="GO" id="GO:0055129">
    <property type="term" value="P:L-proline biosynthetic process"/>
    <property type="evidence" value="ECO:0007669"/>
    <property type="project" value="UniProtKB-UniRule"/>
</dbReference>
<dbReference type="InterPro" id="IPR036291">
    <property type="entry name" value="NAD(P)-bd_dom_sf"/>
</dbReference>
<sequence>MAEAGLMARGIFIIGAGSMAEAFIRGVTARGAMAPERVAVVNRRRPERIAELSARYGVREAASWAEMSAAGLVVVAVKPGDVGDALAQAAPFLTGQPVLSFAAGVPISYMQEKIGRRSPVVRTMPNIPVAVQAGVTAVAFDEQIRPQDREDVLFLLRQLGEVVELPETRMDAVTALCGSGPGFLCYILEAMEDAAADMGFTRDEARRLLVQTLAGTAEVLRAWGISPAELRARVTSPNGTTHAGVTAMEQAGLKHVVAAALTAAARRAEELGRTYRG</sequence>
<dbReference type="Proteomes" id="UP000637695">
    <property type="component" value="Unassembled WGS sequence"/>
</dbReference>
<dbReference type="GO" id="GO:0004735">
    <property type="term" value="F:pyrroline-5-carboxylate reductase activity"/>
    <property type="evidence" value="ECO:0007669"/>
    <property type="project" value="UniProtKB-UniRule"/>
</dbReference>
<dbReference type="GO" id="GO:0005737">
    <property type="term" value="C:cytoplasm"/>
    <property type="evidence" value="ECO:0007669"/>
    <property type="project" value="UniProtKB-SubCell"/>
</dbReference>
<evidence type="ECO:0000313" key="13">
    <source>
        <dbReference type="Proteomes" id="UP000637695"/>
    </source>
</evidence>
<evidence type="ECO:0000313" key="12">
    <source>
        <dbReference type="EMBL" id="GGJ05290.1"/>
    </source>
</evidence>
<accession>A0A917K9V5</accession>
<keyword evidence="3 6" id="KW-0521">NADP</keyword>
<dbReference type="SUPFAM" id="SSF51735">
    <property type="entry name" value="NAD(P)-binding Rossmann-fold domains"/>
    <property type="match status" value="1"/>
</dbReference>
<dbReference type="InterPro" id="IPR053790">
    <property type="entry name" value="P5CR-like_CS"/>
</dbReference>
<dbReference type="Gene3D" id="1.10.3730.10">
    <property type="entry name" value="ProC C-terminal domain-like"/>
    <property type="match status" value="1"/>
</dbReference>
<dbReference type="SUPFAM" id="SSF48179">
    <property type="entry name" value="6-phosphogluconate dehydrogenase C-terminal domain-like"/>
    <property type="match status" value="1"/>
</dbReference>
<evidence type="ECO:0000256" key="2">
    <source>
        <dbReference type="ARBA" id="ARBA00022650"/>
    </source>
</evidence>
<dbReference type="EC" id="1.5.1.2" evidence="6 7"/>
<keyword evidence="13" id="KW-1185">Reference proteome</keyword>
<dbReference type="InterPro" id="IPR008927">
    <property type="entry name" value="6-PGluconate_DH-like_C_sf"/>
</dbReference>
<evidence type="ECO:0000256" key="6">
    <source>
        <dbReference type="HAMAP-Rule" id="MF_01925"/>
    </source>
</evidence>
<name>A0A917K9V5_9BACL</name>
<dbReference type="InterPro" id="IPR000304">
    <property type="entry name" value="Pyrroline-COOH_reductase"/>
</dbReference>
<dbReference type="RefSeq" id="WP_229776540.1">
    <property type="nucleotide sequence ID" value="NZ_BMOY01000017.1"/>
</dbReference>
<evidence type="ECO:0000256" key="5">
    <source>
        <dbReference type="ARBA" id="ARBA00058118"/>
    </source>
</evidence>
<feature type="binding site" evidence="8">
    <location>
        <begin position="76"/>
        <end position="79"/>
    </location>
    <ligand>
        <name>NADP(+)</name>
        <dbReference type="ChEBI" id="CHEBI:58349"/>
    </ligand>
</feature>
<comment type="subcellular location">
    <subcellularLocation>
        <location evidence="6">Cytoplasm</location>
    </subcellularLocation>
</comment>